<evidence type="ECO:0000313" key="3">
    <source>
        <dbReference type="Proteomes" id="UP000245207"/>
    </source>
</evidence>
<sequence length="72" mass="8065">MSLSRCFGDCRPLMLLFVKTLLHGSTVNLVADTIDLGRRAQESMLEEFYDTVVPFDPSLVDDEVTPTSLMVK</sequence>
<dbReference type="EMBL" id="PKPP01001555">
    <property type="protein sequence ID" value="PWA81734.1"/>
    <property type="molecule type" value="Genomic_DNA"/>
</dbReference>
<name>A0A2U1P7L6_ARTAN</name>
<proteinExistence type="predicted"/>
<keyword evidence="1" id="KW-0732">Signal</keyword>
<feature type="signal peptide" evidence="1">
    <location>
        <begin position="1"/>
        <end position="24"/>
    </location>
</feature>
<evidence type="ECO:0000313" key="2">
    <source>
        <dbReference type="EMBL" id="PWA81734.1"/>
    </source>
</evidence>
<dbReference type="Proteomes" id="UP000245207">
    <property type="component" value="Unassembled WGS sequence"/>
</dbReference>
<protein>
    <submittedName>
        <fullName evidence="2">Uncharacterized protein</fullName>
    </submittedName>
</protein>
<dbReference type="AlphaFoldDB" id="A0A2U1P7L6"/>
<gene>
    <name evidence="2" type="ORF">CTI12_AA184450</name>
</gene>
<keyword evidence="3" id="KW-1185">Reference proteome</keyword>
<reference evidence="2 3" key="1">
    <citation type="journal article" date="2018" name="Mol. Plant">
        <title>The genome of Artemisia annua provides insight into the evolution of Asteraceae family and artemisinin biosynthesis.</title>
        <authorList>
            <person name="Shen Q."/>
            <person name="Zhang L."/>
            <person name="Liao Z."/>
            <person name="Wang S."/>
            <person name="Yan T."/>
            <person name="Shi P."/>
            <person name="Liu M."/>
            <person name="Fu X."/>
            <person name="Pan Q."/>
            <person name="Wang Y."/>
            <person name="Lv Z."/>
            <person name="Lu X."/>
            <person name="Zhang F."/>
            <person name="Jiang W."/>
            <person name="Ma Y."/>
            <person name="Chen M."/>
            <person name="Hao X."/>
            <person name="Li L."/>
            <person name="Tang Y."/>
            <person name="Lv G."/>
            <person name="Zhou Y."/>
            <person name="Sun X."/>
            <person name="Brodelius P.E."/>
            <person name="Rose J.K.C."/>
            <person name="Tang K."/>
        </authorList>
    </citation>
    <scope>NUCLEOTIDE SEQUENCE [LARGE SCALE GENOMIC DNA]</scope>
    <source>
        <strain evidence="3">cv. Huhao1</strain>
        <tissue evidence="2">Leaf</tissue>
    </source>
</reference>
<organism evidence="2 3">
    <name type="scientific">Artemisia annua</name>
    <name type="common">Sweet wormwood</name>
    <dbReference type="NCBI Taxonomy" id="35608"/>
    <lineage>
        <taxon>Eukaryota</taxon>
        <taxon>Viridiplantae</taxon>
        <taxon>Streptophyta</taxon>
        <taxon>Embryophyta</taxon>
        <taxon>Tracheophyta</taxon>
        <taxon>Spermatophyta</taxon>
        <taxon>Magnoliopsida</taxon>
        <taxon>eudicotyledons</taxon>
        <taxon>Gunneridae</taxon>
        <taxon>Pentapetalae</taxon>
        <taxon>asterids</taxon>
        <taxon>campanulids</taxon>
        <taxon>Asterales</taxon>
        <taxon>Asteraceae</taxon>
        <taxon>Asteroideae</taxon>
        <taxon>Anthemideae</taxon>
        <taxon>Artemisiinae</taxon>
        <taxon>Artemisia</taxon>
    </lineage>
</organism>
<evidence type="ECO:0000256" key="1">
    <source>
        <dbReference type="SAM" id="SignalP"/>
    </source>
</evidence>
<accession>A0A2U1P7L6</accession>
<comment type="caution">
    <text evidence="2">The sequence shown here is derived from an EMBL/GenBank/DDBJ whole genome shotgun (WGS) entry which is preliminary data.</text>
</comment>
<feature type="chain" id="PRO_5015464195" evidence="1">
    <location>
        <begin position="25"/>
        <end position="72"/>
    </location>
</feature>